<dbReference type="AlphaFoldDB" id="X0UF99"/>
<reference evidence="2" key="1">
    <citation type="journal article" date="2014" name="Front. Microbiol.">
        <title>High frequency of phylogenetically diverse reductive dehalogenase-homologous genes in deep subseafloor sedimentary metagenomes.</title>
        <authorList>
            <person name="Kawai M."/>
            <person name="Futagami T."/>
            <person name="Toyoda A."/>
            <person name="Takaki Y."/>
            <person name="Nishi S."/>
            <person name="Hori S."/>
            <person name="Arai W."/>
            <person name="Tsubouchi T."/>
            <person name="Morono Y."/>
            <person name="Uchiyama I."/>
            <person name="Ito T."/>
            <person name="Fujiyama A."/>
            <person name="Inagaki F."/>
            <person name="Takami H."/>
        </authorList>
    </citation>
    <scope>NUCLEOTIDE SEQUENCE</scope>
    <source>
        <strain evidence="2">Expedition CK06-06</strain>
    </source>
</reference>
<name>X0UF99_9ZZZZ</name>
<dbReference type="SMART" id="SM00535">
    <property type="entry name" value="RIBOc"/>
    <property type="match status" value="1"/>
</dbReference>
<feature type="domain" description="RNase III" evidence="1">
    <location>
        <begin position="21"/>
        <end position="150"/>
    </location>
</feature>
<gene>
    <name evidence="2" type="ORF">S01H1_40220</name>
</gene>
<accession>X0UF99</accession>
<comment type="caution">
    <text evidence="2">The sequence shown here is derived from an EMBL/GenBank/DDBJ whole genome shotgun (WGS) entry which is preliminary data.</text>
</comment>
<dbReference type="SUPFAM" id="SSF69065">
    <property type="entry name" value="RNase III domain-like"/>
    <property type="match status" value="1"/>
</dbReference>
<feature type="non-terminal residue" evidence="2">
    <location>
        <position position="1"/>
    </location>
</feature>
<evidence type="ECO:0000313" key="2">
    <source>
        <dbReference type="EMBL" id="GAG04280.1"/>
    </source>
</evidence>
<dbReference type="InterPro" id="IPR000999">
    <property type="entry name" value="RNase_III_dom"/>
</dbReference>
<organism evidence="2">
    <name type="scientific">marine sediment metagenome</name>
    <dbReference type="NCBI Taxonomy" id="412755"/>
    <lineage>
        <taxon>unclassified sequences</taxon>
        <taxon>metagenomes</taxon>
        <taxon>ecological metagenomes</taxon>
    </lineage>
</organism>
<dbReference type="Pfam" id="PF00636">
    <property type="entry name" value="Ribonuclease_3"/>
    <property type="match status" value="1"/>
</dbReference>
<protein>
    <recommendedName>
        <fullName evidence="1">RNase III domain-containing protein</fullName>
    </recommendedName>
</protein>
<feature type="non-terminal residue" evidence="2">
    <location>
        <position position="267"/>
    </location>
</feature>
<proteinExistence type="predicted"/>
<evidence type="ECO:0000259" key="1">
    <source>
        <dbReference type="PROSITE" id="PS50142"/>
    </source>
</evidence>
<dbReference type="CDD" id="cd00593">
    <property type="entry name" value="RIBOc"/>
    <property type="match status" value="1"/>
</dbReference>
<dbReference type="GO" id="GO:0004525">
    <property type="term" value="F:ribonuclease III activity"/>
    <property type="evidence" value="ECO:0007669"/>
    <property type="project" value="InterPro"/>
</dbReference>
<dbReference type="Gene3D" id="1.10.1520.10">
    <property type="entry name" value="Ribonuclease III domain"/>
    <property type="match status" value="1"/>
</dbReference>
<dbReference type="PROSITE" id="PS50142">
    <property type="entry name" value="RNASE_3_2"/>
    <property type="match status" value="1"/>
</dbReference>
<dbReference type="GO" id="GO:0006396">
    <property type="term" value="P:RNA processing"/>
    <property type="evidence" value="ECO:0007669"/>
    <property type="project" value="InterPro"/>
</dbReference>
<sequence>TEQEMQEEYIGIRGDAFDQLILSLLRKGKLTKTLIGKVFDKNLFSQIFTHPSISEDNYEYYEFLGDLVVNKSIGQYLSRRFPQLRCPQGVRVLTRLKINLVSKKVLAEFAESLNFWDYISATREYRMTKKKPMLEDCFEAFMGALEQQIDEVCCKPDKAGRFTSGGGYKICYNIIQNVLDSYPICGGLPNEHGVQEGKLNYEELVDPKTRLKELFDKHRDTIGKVKYKSVREEQLCHTEVYADFSKMTTRSMMPGMSKLTLGHGTAA</sequence>
<dbReference type="EMBL" id="BARS01025449">
    <property type="protein sequence ID" value="GAG04280.1"/>
    <property type="molecule type" value="Genomic_DNA"/>
</dbReference>
<dbReference type="InterPro" id="IPR036389">
    <property type="entry name" value="RNase_III_sf"/>
</dbReference>